<proteinExistence type="predicted"/>
<dbReference type="EMBL" id="CP097510">
    <property type="protein sequence ID" value="URE38237.1"/>
    <property type="molecule type" value="Genomic_DNA"/>
</dbReference>
<dbReference type="OrthoDB" id="644067at2759"/>
<protein>
    <submittedName>
        <fullName evidence="1">Basic region leucine zipper</fullName>
    </submittedName>
</protein>
<name>A0A9E7HX09_9LILI</name>
<dbReference type="AlphaFoldDB" id="A0A9E7HX09"/>
<accession>A0A9E7HX09</accession>
<evidence type="ECO:0000313" key="2">
    <source>
        <dbReference type="Proteomes" id="UP001055439"/>
    </source>
</evidence>
<gene>
    <name evidence="1" type="ORF">MUK42_17442</name>
</gene>
<evidence type="ECO:0000313" key="1">
    <source>
        <dbReference type="EMBL" id="URE38237.1"/>
    </source>
</evidence>
<reference evidence="1" key="1">
    <citation type="submission" date="2022-05" db="EMBL/GenBank/DDBJ databases">
        <title>The Musa troglodytarum L. genome provides insights into the mechanism of non-climacteric behaviour and enrichment of carotenoids.</title>
        <authorList>
            <person name="Wang J."/>
        </authorList>
    </citation>
    <scope>NUCLEOTIDE SEQUENCE</scope>
    <source>
        <tissue evidence="1">Leaf</tissue>
    </source>
</reference>
<keyword evidence="2" id="KW-1185">Reference proteome</keyword>
<organism evidence="1 2">
    <name type="scientific">Musa troglodytarum</name>
    <name type="common">fe'i banana</name>
    <dbReference type="NCBI Taxonomy" id="320322"/>
    <lineage>
        <taxon>Eukaryota</taxon>
        <taxon>Viridiplantae</taxon>
        <taxon>Streptophyta</taxon>
        <taxon>Embryophyta</taxon>
        <taxon>Tracheophyta</taxon>
        <taxon>Spermatophyta</taxon>
        <taxon>Magnoliopsida</taxon>
        <taxon>Liliopsida</taxon>
        <taxon>Zingiberales</taxon>
        <taxon>Musaceae</taxon>
        <taxon>Musa</taxon>
    </lineage>
</organism>
<sequence>MLWQGDDSSIYSAQGRISSVTACDQLCWWGHPFPGSIHGYGAIACRHAHLFLLSRRDGRENVRSRRNKDEGKTPLFYKAMAVVLWCHLMQSDLWSLISCNFYALHNEPKGCGIAQVGKCWVLTRSWRGGGETLRCAGHTLSTMASPKHPISTPAAALPVNSKWSNPLIASHLYTKFGSDSGQARVDPLF</sequence>
<dbReference type="Proteomes" id="UP001055439">
    <property type="component" value="Chromosome 8"/>
</dbReference>